<keyword evidence="4" id="KW-1185">Reference proteome</keyword>
<evidence type="ECO:0000256" key="2">
    <source>
        <dbReference type="PROSITE-ProRule" id="PRU00221"/>
    </source>
</evidence>
<dbReference type="InterPro" id="IPR001680">
    <property type="entry name" value="WD40_rpt"/>
</dbReference>
<evidence type="ECO:0000256" key="1">
    <source>
        <dbReference type="ARBA" id="ARBA00005672"/>
    </source>
</evidence>
<dbReference type="Gene3D" id="2.130.10.10">
    <property type="entry name" value="YVTN repeat-like/Quinoprotein amine dehydrogenase"/>
    <property type="match status" value="1"/>
</dbReference>
<dbReference type="EMBL" id="CP092866">
    <property type="protein sequence ID" value="UYV67177.1"/>
    <property type="molecule type" value="Genomic_DNA"/>
</dbReference>
<gene>
    <name evidence="3" type="ORF">LAZ67_4004249</name>
</gene>
<feature type="repeat" description="WD" evidence="2">
    <location>
        <begin position="115"/>
        <end position="148"/>
    </location>
</feature>
<dbReference type="PANTHER" id="PTHR14205:SF15">
    <property type="entry name" value="EARP AND GARP COMPLEX-INTERACTING PROTEIN 1"/>
    <property type="match status" value="1"/>
</dbReference>
<dbReference type="InterPro" id="IPR015943">
    <property type="entry name" value="WD40/YVTN_repeat-like_dom_sf"/>
</dbReference>
<evidence type="ECO:0000313" key="4">
    <source>
        <dbReference type="Proteomes" id="UP001235939"/>
    </source>
</evidence>
<dbReference type="InterPro" id="IPR040323">
    <property type="entry name" value="EIPR1"/>
</dbReference>
<dbReference type="Proteomes" id="UP001235939">
    <property type="component" value="Chromosome 04"/>
</dbReference>
<proteinExistence type="inferred from homology"/>
<accession>A0ABY6KFB3</accession>
<dbReference type="SUPFAM" id="SSF50978">
    <property type="entry name" value="WD40 repeat-like"/>
    <property type="match status" value="1"/>
</dbReference>
<dbReference type="PROSITE" id="PS50082">
    <property type="entry name" value="WD_REPEATS_2"/>
    <property type="match status" value="1"/>
</dbReference>
<dbReference type="InterPro" id="IPR036322">
    <property type="entry name" value="WD40_repeat_dom_sf"/>
</dbReference>
<dbReference type="SMART" id="SM00320">
    <property type="entry name" value="WD40"/>
    <property type="match status" value="2"/>
</dbReference>
<protein>
    <submittedName>
        <fullName evidence="3">TSSC1</fullName>
    </submittedName>
</protein>
<organism evidence="3 4">
    <name type="scientific">Cordylochernes scorpioides</name>
    <dbReference type="NCBI Taxonomy" id="51811"/>
    <lineage>
        <taxon>Eukaryota</taxon>
        <taxon>Metazoa</taxon>
        <taxon>Ecdysozoa</taxon>
        <taxon>Arthropoda</taxon>
        <taxon>Chelicerata</taxon>
        <taxon>Arachnida</taxon>
        <taxon>Pseudoscorpiones</taxon>
        <taxon>Cheliferoidea</taxon>
        <taxon>Chernetidae</taxon>
        <taxon>Cordylochernes</taxon>
    </lineage>
</organism>
<comment type="similarity">
    <text evidence="1">Belongs to the WD repeat EIPR1 family.</text>
</comment>
<sequence length="270" mass="30801">MVSYVFALIGTTPTVRSCSFASNKLVSWTTVEDTKSNFVSVRWNPHQNCSLVAATIGSDVRSYDLRSMKHLIPPVVSTLYLRHLIPPVVSDQCGINLVSETFNPTCGIRPAWQIHKAHSQQARELDFNPNKQYYLATCGDDCLTKFWDCRNPTSPVLTLSNHSHWYHHLIDCLHYSLRFKIQLPHLALKLGGRWKDGLNRWFLTATTRVQFPHWALFSNLKENAPMTPDSCKTPPASASNQTGLWHICKCKVELLFTCIDMWCTYSKSSR</sequence>
<evidence type="ECO:0000313" key="3">
    <source>
        <dbReference type="EMBL" id="UYV67177.1"/>
    </source>
</evidence>
<dbReference type="PANTHER" id="PTHR14205">
    <property type="entry name" value="WD-REPEAT PROTEIN"/>
    <property type="match status" value="1"/>
</dbReference>
<reference evidence="3 4" key="1">
    <citation type="submission" date="2022-01" db="EMBL/GenBank/DDBJ databases">
        <title>A chromosomal length assembly of Cordylochernes scorpioides.</title>
        <authorList>
            <person name="Zeh D."/>
            <person name="Zeh J."/>
        </authorList>
    </citation>
    <scope>NUCLEOTIDE SEQUENCE [LARGE SCALE GENOMIC DNA]</scope>
    <source>
        <strain evidence="3">IN4F17</strain>
        <tissue evidence="3">Whole Body</tissue>
    </source>
</reference>
<keyword evidence="2" id="KW-0853">WD repeat</keyword>
<name>A0ABY6KFB3_9ARAC</name>